<gene>
    <name evidence="2" type="ORF">LIER_12397</name>
</gene>
<dbReference type="AlphaFoldDB" id="A0AAV3PWT2"/>
<dbReference type="PANTHER" id="PTHR31973">
    <property type="entry name" value="POLYPROTEIN, PUTATIVE-RELATED"/>
    <property type="match status" value="1"/>
</dbReference>
<evidence type="ECO:0000313" key="2">
    <source>
        <dbReference type="EMBL" id="GAA0154407.1"/>
    </source>
</evidence>
<evidence type="ECO:0008006" key="4">
    <source>
        <dbReference type="Google" id="ProtNLM"/>
    </source>
</evidence>
<feature type="region of interest" description="Disordered" evidence="1">
    <location>
        <begin position="202"/>
        <end position="227"/>
    </location>
</feature>
<organism evidence="2 3">
    <name type="scientific">Lithospermum erythrorhizon</name>
    <name type="common">Purple gromwell</name>
    <name type="synonym">Lithospermum officinale var. erythrorhizon</name>
    <dbReference type="NCBI Taxonomy" id="34254"/>
    <lineage>
        <taxon>Eukaryota</taxon>
        <taxon>Viridiplantae</taxon>
        <taxon>Streptophyta</taxon>
        <taxon>Embryophyta</taxon>
        <taxon>Tracheophyta</taxon>
        <taxon>Spermatophyta</taxon>
        <taxon>Magnoliopsida</taxon>
        <taxon>eudicotyledons</taxon>
        <taxon>Gunneridae</taxon>
        <taxon>Pentapetalae</taxon>
        <taxon>asterids</taxon>
        <taxon>lamiids</taxon>
        <taxon>Boraginales</taxon>
        <taxon>Boraginaceae</taxon>
        <taxon>Boraginoideae</taxon>
        <taxon>Lithospermeae</taxon>
        <taxon>Lithospermum</taxon>
    </lineage>
</organism>
<dbReference type="PANTHER" id="PTHR31973:SF187">
    <property type="entry name" value="MUTATOR TRANSPOSASE MUDRA PROTEIN"/>
    <property type="match status" value="1"/>
</dbReference>
<accession>A0AAV3PWT2</accession>
<dbReference type="EMBL" id="BAABME010002387">
    <property type="protein sequence ID" value="GAA0154407.1"/>
    <property type="molecule type" value="Genomic_DNA"/>
</dbReference>
<keyword evidence="3" id="KW-1185">Reference proteome</keyword>
<feature type="compositionally biased region" description="Polar residues" evidence="1">
    <location>
        <begin position="217"/>
        <end position="227"/>
    </location>
</feature>
<evidence type="ECO:0000256" key="1">
    <source>
        <dbReference type="SAM" id="MobiDB-lite"/>
    </source>
</evidence>
<evidence type="ECO:0000313" key="3">
    <source>
        <dbReference type="Proteomes" id="UP001454036"/>
    </source>
</evidence>
<reference evidence="2 3" key="1">
    <citation type="submission" date="2024-01" db="EMBL/GenBank/DDBJ databases">
        <title>The complete chloroplast genome sequence of Lithospermum erythrorhizon: insights into the phylogenetic relationship among Boraginaceae species and the maternal lineages of purple gromwells.</title>
        <authorList>
            <person name="Okada T."/>
            <person name="Watanabe K."/>
        </authorList>
    </citation>
    <scope>NUCLEOTIDE SEQUENCE [LARGE SCALE GENOMIC DNA]</scope>
</reference>
<name>A0AAV3PWT2_LITER</name>
<protein>
    <recommendedName>
        <fullName evidence="4">MULE transposase domain-containing protein</fullName>
    </recommendedName>
</protein>
<comment type="caution">
    <text evidence="2">The sequence shown here is derived from an EMBL/GenBank/DDBJ whole genome shotgun (WGS) entry which is preliminary data.</text>
</comment>
<proteinExistence type="predicted"/>
<dbReference type="Proteomes" id="UP001454036">
    <property type="component" value="Unassembled WGS sequence"/>
</dbReference>
<sequence length="227" mass="25909">MAWRAIQEAGYLLFGNEKQQFAKLWSYGYEILKIMKFVCLDGCFLKGAFTGQILVAVWIDGNNGIYPVAWTIVEMENTDTWTWFGLEIAIQREVPQVEHRLCVKHFHANWNTFKAVYNHTLEPLGAPSFWPNPELPEILPPDIRVLPGRPKKCRIIDVQELKEKAEKVVEEKAKKVKEDNGADLEVLKASRKRSVIHYKVCGGASHNARTNPKKYDSMSQPAPTNAL</sequence>